<dbReference type="InterPro" id="IPR000620">
    <property type="entry name" value="EamA_dom"/>
</dbReference>
<feature type="transmembrane region" description="Helical" evidence="5">
    <location>
        <begin position="255"/>
        <end position="273"/>
    </location>
</feature>
<feature type="transmembrane region" description="Helical" evidence="5">
    <location>
        <begin position="197"/>
        <end position="218"/>
    </location>
</feature>
<dbReference type="PANTHER" id="PTHR22911:SF6">
    <property type="entry name" value="SOLUTE CARRIER FAMILY 35 MEMBER G1"/>
    <property type="match status" value="1"/>
</dbReference>
<feature type="transmembrane region" description="Helical" evidence="5">
    <location>
        <begin position="62"/>
        <end position="82"/>
    </location>
</feature>
<feature type="transmembrane region" description="Helical" evidence="5">
    <location>
        <begin position="32"/>
        <end position="50"/>
    </location>
</feature>
<feature type="domain" description="EamA" evidence="6">
    <location>
        <begin position="144"/>
        <end position="272"/>
    </location>
</feature>
<evidence type="ECO:0000256" key="4">
    <source>
        <dbReference type="ARBA" id="ARBA00023136"/>
    </source>
</evidence>
<dbReference type="PANTHER" id="PTHR22911">
    <property type="entry name" value="ACYL-MALONYL CONDENSING ENZYME-RELATED"/>
    <property type="match status" value="1"/>
</dbReference>
<name>A0ABP8QSQ1_9SPHI</name>
<feature type="transmembrane region" description="Helical" evidence="5">
    <location>
        <begin position="88"/>
        <end position="110"/>
    </location>
</feature>
<dbReference type="RefSeq" id="WP_197053577.1">
    <property type="nucleotide sequence ID" value="NZ_BAABGR010000002.1"/>
</dbReference>
<feature type="transmembrane region" description="Helical" evidence="5">
    <location>
        <begin position="173"/>
        <end position="191"/>
    </location>
</feature>
<organism evidence="7 8">
    <name type="scientific">Sphingobacterium thermophilum</name>
    <dbReference type="NCBI Taxonomy" id="768534"/>
    <lineage>
        <taxon>Bacteria</taxon>
        <taxon>Pseudomonadati</taxon>
        <taxon>Bacteroidota</taxon>
        <taxon>Sphingobacteriia</taxon>
        <taxon>Sphingobacteriales</taxon>
        <taxon>Sphingobacteriaceae</taxon>
        <taxon>Sphingobacterium</taxon>
    </lineage>
</organism>
<feature type="transmembrane region" description="Helical" evidence="5">
    <location>
        <begin position="141"/>
        <end position="161"/>
    </location>
</feature>
<sequence length="286" mass="32277">MKDNSVKYMLLAGFFFAIMNVCVKFVSHLPTLEVVLFRSIFSFFATYYYLRKNNIPPLGNNIPILTLRGIAGCLGLIGSFYTLQHIPLASAVTINYLSPFFTAILGIFIVGQKVRPIQFFYFALSIFGVILLKGFDFRISTLDVIIGLAAAFFAGLAYNMIARSKGSEHPLVVIFYFPLLTIPVVGIYSFFHWKTPIGMDWLFLLLIGICTQLAQYYMTLSYQTANLAKVASLNYLGVIYALGFGYLFFQETFNLMSLLAIAIILLGVILNLFDTKIWDKIKRVKL</sequence>
<dbReference type="SUPFAM" id="SSF103481">
    <property type="entry name" value="Multidrug resistance efflux transporter EmrE"/>
    <property type="match status" value="2"/>
</dbReference>
<dbReference type="InterPro" id="IPR037185">
    <property type="entry name" value="EmrE-like"/>
</dbReference>
<dbReference type="Gene3D" id="1.10.3730.20">
    <property type="match status" value="1"/>
</dbReference>
<comment type="subcellular location">
    <subcellularLocation>
        <location evidence="1">Membrane</location>
        <topology evidence="1">Multi-pass membrane protein</topology>
    </subcellularLocation>
</comment>
<feature type="domain" description="EamA" evidence="6">
    <location>
        <begin position="8"/>
        <end position="132"/>
    </location>
</feature>
<evidence type="ECO:0000256" key="3">
    <source>
        <dbReference type="ARBA" id="ARBA00022989"/>
    </source>
</evidence>
<keyword evidence="4 5" id="KW-0472">Membrane</keyword>
<evidence type="ECO:0000313" key="7">
    <source>
        <dbReference type="EMBL" id="GAA4509868.1"/>
    </source>
</evidence>
<keyword evidence="8" id="KW-1185">Reference proteome</keyword>
<feature type="transmembrane region" description="Helical" evidence="5">
    <location>
        <begin position="7"/>
        <end position="26"/>
    </location>
</feature>
<dbReference type="Pfam" id="PF00892">
    <property type="entry name" value="EamA"/>
    <property type="match status" value="2"/>
</dbReference>
<dbReference type="EMBL" id="BAABGR010000002">
    <property type="protein sequence ID" value="GAA4509868.1"/>
    <property type="molecule type" value="Genomic_DNA"/>
</dbReference>
<gene>
    <name evidence="7" type="ORF">GCM10023173_00530</name>
</gene>
<proteinExistence type="predicted"/>
<reference evidence="8" key="1">
    <citation type="journal article" date="2019" name="Int. J. Syst. Evol. Microbiol.">
        <title>The Global Catalogue of Microorganisms (GCM) 10K type strain sequencing project: providing services to taxonomists for standard genome sequencing and annotation.</title>
        <authorList>
            <consortium name="The Broad Institute Genomics Platform"/>
            <consortium name="The Broad Institute Genome Sequencing Center for Infectious Disease"/>
            <person name="Wu L."/>
            <person name="Ma J."/>
        </authorList>
    </citation>
    <scope>NUCLEOTIDE SEQUENCE [LARGE SCALE GENOMIC DNA]</scope>
    <source>
        <strain evidence="8">JCM 17858</strain>
    </source>
</reference>
<keyword evidence="2 5" id="KW-0812">Transmembrane</keyword>
<feature type="transmembrane region" description="Helical" evidence="5">
    <location>
        <begin position="117"/>
        <end position="135"/>
    </location>
</feature>
<dbReference type="Proteomes" id="UP001500394">
    <property type="component" value="Unassembled WGS sequence"/>
</dbReference>
<evidence type="ECO:0000256" key="1">
    <source>
        <dbReference type="ARBA" id="ARBA00004141"/>
    </source>
</evidence>
<protein>
    <submittedName>
        <fullName evidence="7">DMT family transporter</fullName>
    </submittedName>
</protein>
<evidence type="ECO:0000259" key="6">
    <source>
        <dbReference type="Pfam" id="PF00892"/>
    </source>
</evidence>
<keyword evidence="3 5" id="KW-1133">Transmembrane helix</keyword>
<accession>A0ABP8QSQ1</accession>
<evidence type="ECO:0000313" key="8">
    <source>
        <dbReference type="Proteomes" id="UP001500394"/>
    </source>
</evidence>
<feature type="transmembrane region" description="Helical" evidence="5">
    <location>
        <begin position="230"/>
        <end position="249"/>
    </location>
</feature>
<evidence type="ECO:0000256" key="5">
    <source>
        <dbReference type="SAM" id="Phobius"/>
    </source>
</evidence>
<evidence type="ECO:0000256" key="2">
    <source>
        <dbReference type="ARBA" id="ARBA00022692"/>
    </source>
</evidence>
<comment type="caution">
    <text evidence="7">The sequence shown here is derived from an EMBL/GenBank/DDBJ whole genome shotgun (WGS) entry which is preliminary data.</text>
</comment>